<dbReference type="Pfam" id="PF00112">
    <property type="entry name" value="Peptidase_C1"/>
    <property type="match status" value="1"/>
</dbReference>
<comment type="caution">
    <text evidence="7">The sequence shown here is derived from an EMBL/GenBank/DDBJ whole genome shotgun (WGS) entry which is preliminary data.</text>
</comment>
<dbReference type="SMART" id="SM00645">
    <property type="entry name" value="Pept_C1"/>
    <property type="match status" value="1"/>
</dbReference>
<dbReference type="InterPro" id="IPR039417">
    <property type="entry name" value="Peptidase_C1A_papain-like"/>
</dbReference>
<keyword evidence="5" id="KW-1015">Disulfide bond</keyword>
<keyword evidence="4" id="KW-0788">Thiol protease</keyword>
<proteinExistence type="inferred from homology"/>
<evidence type="ECO:0000313" key="8">
    <source>
        <dbReference type="Proteomes" id="UP000289340"/>
    </source>
</evidence>
<dbReference type="InterPro" id="IPR038765">
    <property type="entry name" value="Papain-like_cys_pep_sf"/>
</dbReference>
<dbReference type="PANTHER" id="PTHR12411">
    <property type="entry name" value="CYSTEINE PROTEASE FAMILY C1-RELATED"/>
    <property type="match status" value="1"/>
</dbReference>
<dbReference type="Gene3D" id="3.90.70.10">
    <property type="entry name" value="Cysteine proteinases"/>
    <property type="match status" value="1"/>
</dbReference>
<dbReference type="EMBL" id="QZWG01000012">
    <property type="protein sequence ID" value="RZB75767.1"/>
    <property type="molecule type" value="Genomic_DNA"/>
</dbReference>
<dbReference type="GO" id="GO:0008234">
    <property type="term" value="F:cysteine-type peptidase activity"/>
    <property type="evidence" value="ECO:0007669"/>
    <property type="project" value="UniProtKB-KW"/>
</dbReference>
<accession>A0A445HPP5</accession>
<dbReference type="PROSITE" id="PS00640">
    <property type="entry name" value="THIOL_PROTEASE_ASN"/>
    <property type="match status" value="1"/>
</dbReference>
<organism evidence="7 8">
    <name type="scientific">Glycine soja</name>
    <name type="common">Wild soybean</name>
    <dbReference type="NCBI Taxonomy" id="3848"/>
    <lineage>
        <taxon>Eukaryota</taxon>
        <taxon>Viridiplantae</taxon>
        <taxon>Streptophyta</taxon>
        <taxon>Embryophyta</taxon>
        <taxon>Tracheophyta</taxon>
        <taxon>Spermatophyta</taxon>
        <taxon>Magnoliopsida</taxon>
        <taxon>eudicotyledons</taxon>
        <taxon>Gunneridae</taxon>
        <taxon>Pentapetalae</taxon>
        <taxon>rosids</taxon>
        <taxon>fabids</taxon>
        <taxon>Fabales</taxon>
        <taxon>Fabaceae</taxon>
        <taxon>Papilionoideae</taxon>
        <taxon>50 kb inversion clade</taxon>
        <taxon>NPAAA clade</taxon>
        <taxon>indigoferoid/millettioid clade</taxon>
        <taxon>Phaseoleae</taxon>
        <taxon>Glycine</taxon>
        <taxon>Glycine subgen. Soja</taxon>
    </lineage>
</organism>
<keyword evidence="8" id="KW-1185">Reference proteome</keyword>
<comment type="similarity">
    <text evidence="1">Belongs to the peptidase C1 family.</text>
</comment>
<sequence length="152" mass="16679">MEKNHSILQVNEPAVSIDGHENVPVNNEAALLKAVAHQPVSIASEEFTSNSIQRIELSHGEDHKTGVFTGNCGTALDHAVAIVGYGTTQDETKYWIVKNSWGSEWGEKGYIRMKRSISVNKGLCGIAIEASYPIKKSSSKPREHSSYPKDEL</sequence>
<dbReference type="SUPFAM" id="SSF54001">
    <property type="entry name" value="Cysteine proteinases"/>
    <property type="match status" value="1"/>
</dbReference>
<dbReference type="InterPro" id="IPR000668">
    <property type="entry name" value="Peptidase_C1A_C"/>
</dbReference>
<evidence type="ECO:0000256" key="2">
    <source>
        <dbReference type="ARBA" id="ARBA00022670"/>
    </source>
</evidence>
<dbReference type="PROSITE" id="PS00639">
    <property type="entry name" value="THIOL_PROTEASE_HIS"/>
    <property type="match status" value="1"/>
</dbReference>
<protein>
    <submittedName>
        <fullName evidence="7">Vignain</fullName>
    </submittedName>
</protein>
<keyword evidence="3" id="KW-0378">Hydrolase</keyword>
<evidence type="ECO:0000256" key="1">
    <source>
        <dbReference type="ARBA" id="ARBA00008455"/>
    </source>
</evidence>
<feature type="domain" description="Peptidase C1A papain C-terminal" evidence="6">
    <location>
        <begin position="2"/>
        <end position="134"/>
    </location>
</feature>
<reference evidence="7 8" key="1">
    <citation type="submission" date="2018-09" db="EMBL/GenBank/DDBJ databases">
        <title>A high-quality reference genome of wild soybean provides a powerful tool to mine soybean genomes.</title>
        <authorList>
            <person name="Xie M."/>
            <person name="Chung C.Y.L."/>
            <person name="Li M.-W."/>
            <person name="Wong F.-L."/>
            <person name="Chan T.-F."/>
            <person name="Lam H.-M."/>
        </authorList>
    </citation>
    <scope>NUCLEOTIDE SEQUENCE [LARGE SCALE GENOMIC DNA]</scope>
    <source>
        <strain evidence="8">cv. W05</strain>
        <tissue evidence="7">Hypocotyl of etiolated seedlings</tissue>
    </source>
</reference>
<dbReference type="InterPro" id="IPR013128">
    <property type="entry name" value="Peptidase_C1A"/>
</dbReference>
<dbReference type="Proteomes" id="UP000289340">
    <property type="component" value="Chromosome 12"/>
</dbReference>
<dbReference type="InterPro" id="IPR025660">
    <property type="entry name" value="Pept_his_AS"/>
</dbReference>
<evidence type="ECO:0000256" key="5">
    <source>
        <dbReference type="ARBA" id="ARBA00023157"/>
    </source>
</evidence>
<dbReference type="GO" id="GO:0006508">
    <property type="term" value="P:proteolysis"/>
    <property type="evidence" value="ECO:0007669"/>
    <property type="project" value="UniProtKB-KW"/>
</dbReference>
<dbReference type="AlphaFoldDB" id="A0A445HPP5"/>
<evidence type="ECO:0000313" key="7">
    <source>
        <dbReference type="EMBL" id="RZB75767.1"/>
    </source>
</evidence>
<evidence type="ECO:0000256" key="4">
    <source>
        <dbReference type="ARBA" id="ARBA00022807"/>
    </source>
</evidence>
<evidence type="ECO:0000256" key="3">
    <source>
        <dbReference type="ARBA" id="ARBA00022801"/>
    </source>
</evidence>
<keyword evidence="2" id="KW-0645">Protease</keyword>
<dbReference type="InterPro" id="IPR025661">
    <property type="entry name" value="Pept_asp_AS"/>
</dbReference>
<name>A0A445HPP5_GLYSO</name>
<dbReference type="CDD" id="cd02248">
    <property type="entry name" value="Peptidase_C1A"/>
    <property type="match status" value="1"/>
</dbReference>
<evidence type="ECO:0000259" key="6">
    <source>
        <dbReference type="SMART" id="SM00645"/>
    </source>
</evidence>
<gene>
    <name evidence="7" type="ORF">D0Y65_034320</name>
</gene>